<dbReference type="GO" id="GO:0033768">
    <property type="term" value="C:SUMO-targeted ubiquitin ligase complex"/>
    <property type="evidence" value="ECO:0007669"/>
    <property type="project" value="TreeGrafter"/>
</dbReference>
<gene>
    <name evidence="1" type="ORF">ASCRUDRAFT_80870</name>
</gene>
<dbReference type="InParanoid" id="A0A1D2VHK5"/>
<proteinExistence type="predicted"/>
<dbReference type="InterPro" id="IPR038886">
    <property type="entry name" value="E3_SLX5/Rfp1"/>
</dbReference>
<dbReference type="GeneID" id="30968181"/>
<dbReference type="RefSeq" id="XP_020047423.1">
    <property type="nucleotide sequence ID" value="XM_020194545.1"/>
</dbReference>
<dbReference type="PANTHER" id="PTHR28042:SF1">
    <property type="entry name" value="E3 UBIQUITIN-PROTEIN LIGASE COMPLEX SLX5-SLX8 SUBUNIT SLX5"/>
    <property type="match status" value="1"/>
</dbReference>
<dbReference type="PANTHER" id="PTHR28042">
    <property type="entry name" value="E3 UBIQUITIN-PROTEIN LIGASE COMPLEX SLX5-SLX8 SUBUNIT SLX5"/>
    <property type="match status" value="1"/>
</dbReference>
<organism evidence="1 2">
    <name type="scientific">Ascoidea rubescens DSM 1968</name>
    <dbReference type="NCBI Taxonomy" id="1344418"/>
    <lineage>
        <taxon>Eukaryota</taxon>
        <taxon>Fungi</taxon>
        <taxon>Dikarya</taxon>
        <taxon>Ascomycota</taxon>
        <taxon>Saccharomycotina</taxon>
        <taxon>Saccharomycetes</taxon>
        <taxon>Ascoideaceae</taxon>
        <taxon>Ascoidea</taxon>
    </lineage>
</organism>
<protein>
    <recommendedName>
        <fullName evidence="3">Zinc finger C3HC4 RING-type domain-containing protein</fullName>
    </recommendedName>
</protein>
<dbReference type="Proteomes" id="UP000095038">
    <property type="component" value="Unassembled WGS sequence"/>
</dbReference>
<sequence>MNTNEINTNTNFIRSGIRAINQALVELTNSTSINNALSRISNYAPAHRRLSMMRFNNHNNYRHQINSNRNNHRHSHNGGHNHGIDIGLGLDLGLGWERLHNHLHSHSHSHSHLHNRGSSTDFGSNILFEPDFDDEEEVEFDAEDFFNDYILENQYFDARARSGSTVIINGLTNREMGLIRSEEERMMNSRFKEQENYSRVYKEKLTKQLEKMKEENNGYTSKIDPQVKVCCPLCGVILGEGIPHEYKAINRYDLIKKIRESKNKENQEQNKNDLGDVKIEEKNVTKKEFKDEEMDNIEVVENYFEDEFAREVVNEEVIGKEDNVEKLLYHYVVNYNNSEVVGGEEGSKKKSRKGGKGSRSEGTILNMVYKKLSKIYDCQAPYQLSLRLSQFDVELSQKVFFSKCGHVYCGRCVNRILNPLVVEDVGSRGKRAKRPKRLSNLDNPDIAAPKKCVSQSCGKVFRKNFTQLYMQ</sequence>
<name>A0A1D2VHK5_9ASCO</name>
<dbReference type="OrthoDB" id="4090114at2759"/>
<accession>A0A1D2VHK5</accession>
<dbReference type="GO" id="GO:0004842">
    <property type="term" value="F:ubiquitin-protein transferase activity"/>
    <property type="evidence" value="ECO:0007669"/>
    <property type="project" value="TreeGrafter"/>
</dbReference>
<keyword evidence="2" id="KW-1185">Reference proteome</keyword>
<dbReference type="AlphaFoldDB" id="A0A1D2VHK5"/>
<evidence type="ECO:0000313" key="2">
    <source>
        <dbReference type="Proteomes" id="UP000095038"/>
    </source>
</evidence>
<dbReference type="STRING" id="1344418.A0A1D2VHK5"/>
<evidence type="ECO:0008006" key="3">
    <source>
        <dbReference type="Google" id="ProtNLM"/>
    </source>
</evidence>
<reference evidence="2" key="1">
    <citation type="submission" date="2016-05" db="EMBL/GenBank/DDBJ databases">
        <title>Comparative genomics of biotechnologically important yeasts.</title>
        <authorList>
            <consortium name="DOE Joint Genome Institute"/>
            <person name="Riley R."/>
            <person name="Haridas S."/>
            <person name="Wolfe K.H."/>
            <person name="Lopes M.R."/>
            <person name="Hittinger C.T."/>
            <person name="Goker M."/>
            <person name="Salamov A."/>
            <person name="Wisecaver J."/>
            <person name="Long T.M."/>
            <person name="Aerts A.L."/>
            <person name="Barry K."/>
            <person name="Choi C."/>
            <person name="Clum A."/>
            <person name="Coughlan A.Y."/>
            <person name="Deshpande S."/>
            <person name="Douglass A.P."/>
            <person name="Hanson S.J."/>
            <person name="Klenk H.-P."/>
            <person name="Labutti K."/>
            <person name="Lapidus A."/>
            <person name="Lindquist E."/>
            <person name="Lipzen A."/>
            <person name="Meier-Kolthoff J.P."/>
            <person name="Ohm R.A."/>
            <person name="Otillar R.P."/>
            <person name="Pangilinan J."/>
            <person name="Peng Y."/>
            <person name="Rokas A."/>
            <person name="Rosa C.A."/>
            <person name="Scheuner C."/>
            <person name="Sibirny A.A."/>
            <person name="Slot J.C."/>
            <person name="Stielow J.B."/>
            <person name="Sun H."/>
            <person name="Kurtzman C.P."/>
            <person name="Blackwell M."/>
            <person name="Grigoriev I.V."/>
            <person name="Jeffries T.W."/>
        </authorList>
    </citation>
    <scope>NUCLEOTIDE SEQUENCE [LARGE SCALE GENOMIC DNA]</scope>
    <source>
        <strain evidence="2">DSM 1968</strain>
    </source>
</reference>
<evidence type="ECO:0000313" key="1">
    <source>
        <dbReference type="EMBL" id="ODV61116.1"/>
    </source>
</evidence>
<dbReference type="EMBL" id="KV454480">
    <property type="protein sequence ID" value="ODV61116.1"/>
    <property type="molecule type" value="Genomic_DNA"/>
</dbReference>